<dbReference type="GO" id="GO:0042918">
    <property type="term" value="P:alkanesulfonate transmembrane transport"/>
    <property type="evidence" value="ECO:0007669"/>
    <property type="project" value="TreeGrafter"/>
</dbReference>
<evidence type="ECO:0000313" key="7">
    <source>
        <dbReference type="Proteomes" id="UP000606044"/>
    </source>
</evidence>
<dbReference type="PANTHER" id="PTHR30024">
    <property type="entry name" value="ALIPHATIC SULFONATES-BINDING PROTEIN-RELATED"/>
    <property type="match status" value="1"/>
</dbReference>
<evidence type="ECO:0000256" key="3">
    <source>
        <dbReference type="ARBA" id="ARBA00022729"/>
    </source>
</evidence>
<protein>
    <recommendedName>
        <fullName evidence="5">SsuA/THI5-like domain-containing protein</fullName>
    </recommendedName>
</protein>
<feature type="signal peptide" evidence="4">
    <location>
        <begin position="1"/>
        <end position="27"/>
    </location>
</feature>
<dbReference type="AlphaFoldDB" id="A0A917C9N7"/>
<sequence length="322" mass="33940">MRHVFKTLLLAGSLAVAAIAHAPAALAQTTLKFGAAQTSAGSLPLLVAQQKGLFAAEGIKMERIDFKGGAPAVQALAAGSIDICICAADHALRLQERGLGGKVLVALADQHSYALMAQGNAKPASLADLKGQKIGITSAGSLTDTTLRYAIKKLGLNPDTDFELISIGTGGPMRAAVESGAVAAGMFSTPDIQANQAREGVYKIVEDFRKVPYAAQDLVVTDSWLKDHPQEAKAVANAVTKALKLIQSDRAVLRAAVVEMFPNFDTALVDRVTADVAAGYLSPDGRMNPESYKTLLEMMLVADPNLKKIPYDDIVALTYLPK</sequence>
<comment type="similarity">
    <text evidence="2">Belongs to the bacterial solute-binding protein SsuA/TauA family.</text>
</comment>
<organism evidence="6 7">
    <name type="scientific">Azorhizobium oxalatiphilum</name>
    <dbReference type="NCBI Taxonomy" id="980631"/>
    <lineage>
        <taxon>Bacteria</taxon>
        <taxon>Pseudomonadati</taxon>
        <taxon>Pseudomonadota</taxon>
        <taxon>Alphaproteobacteria</taxon>
        <taxon>Hyphomicrobiales</taxon>
        <taxon>Xanthobacteraceae</taxon>
        <taxon>Azorhizobium</taxon>
    </lineage>
</organism>
<dbReference type="Gene3D" id="3.40.190.10">
    <property type="entry name" value="Periplasmic binding protein-like II"/>
    <property type="match status" value="2"/>
</dbReference>
<comment type="subcellular location">
    <subcellularLocation>
        <location evidence="1">Periplasm</location>
    </subcellularLocation>
</comment>
<comment type="caution">
    <text evidence="6">The sequence shown here is derived from an EMBL/GenBank/DDBJ whole genome shotgun (WGS) entry which is preliminary data.</text>
</comment>
<feature type="domain" description="SsuA/THI5-like" evidence="5">
    <location>
        <begin position="43"/>
        <end position="246"/>
    </location>
</feature>
<dbReference type="InterPro" id="IPR015168">
    <property type="entry name" value="SsuA/THI5"/>
</dbReference>
<name>A0A917C9N7_9HYPH</name>
<dbReference type="Pfam" id="PF09084">
    <property type="entry name" value="NMT1"/>
    <property type="match status" value="1"/>
</dbReference>
<gene>
    <name evidence="6" type="ORF">GCM10007301_45560</name>
</gene>
<dbReference type="SUPFAM" id="SSF53850">
    <property type="entry name" value="Periplasmic binding protein-like II"/>
    <property type="match status" value="1"/>
</dbReference>
<evidence type="ECO:0000256" key="1">
    <source>
        <dbReference type="ARBA" id="ARBA00004418"/>
    </source>
</evidence>
<evidence type="ECO:0000259" key="5">
    <source>
        <dbReference type="Pfam" id="PF09084"/>
    </source>
</evidence>
<evidence type="ECO:0000313" key="6">
    <source>
        <dbReference type="EMBL" id="GGF80347.1"/>
    </source>
</evidence>
<reference evidence="6" key="1">
    <citation type="journal article" date="2014" name="Int. J. Syst. Evol. Microbiol.">
        <title>Complete genome sequence of Corynebacterium casei LMG S-19264T (=DSM 44701T), isolated from a smear-ripened cheese.</title>
        <authorList>
            <consortium name="US DOE Joint Genome Institute (JGI-PGF)"/>
            <person name="Walter F."/>
            <person name="Albersmeier A."/>
            <person name="Kalinowski J."/>
            <person name="Ruckert C."/>
        </authorList>
    </citation>
    <scope>NUCLEOTIDE SEQUENCE</scope>
    <source>
        <strain evidence="6">CCM 7897</strain>
    </source>
</reference>
<dbReference type="EMBL" id="BMCT01000008">
    <property type="protein sequence ID" value="GGF80347.1"/>
    <property type="molecule type" value="Genomic_DNA"/>
</dbReference>
<dbReference type="RefSeq" id="WP_188582908.1">
    <property type="nucleotide sequence ID" value="NZ_BMCT01000008.1"/>
</dbReference>
<evidence type="ECO:0000256" key="2">
    <source>
        <dbReference type="ARBA" id="ARBA00010742"/>
    </source>
</evidence>
<dbReference type="Proteomes" id="UP000606044">
    <property type="component" value="Unassembled WGS sequence"/>
</dbReference>
<dbReference type="PANTHER" id="PTHR30024:SF47">
    <property type="entry name" value="TAURINE-BINDING PERIPLASMIC PROTEIN"/>
    <property type="match status" value="1"/>
</dbReference>
<accession>A0A917C9N7</accession>
<proteinExistence type="inferred from homology"/>
<reference evidence="6" key="2">
    <citation type="submission" date="2020-09" db="EMBL/GenBank/DDBJ databases">
        <authorList>
            <person name="Sun Q."/>
            <person name="Sedlacek I."/>
        </authorList>
    </citation>
    <scope>NUCLEOTIDE SEQUENCE</scope>
    <source>
        <strain evidence="6">CCM 7897</strain>
    </source>
</reference>
<dbReference type="GO" id="GO:0042597">
    <property type="term" value="C:periplasmic space"/>
    <property type="evidence" value="ECO:0007669"/>
    <property type="project" value="UniProtKB-SubCell"/>
</dbReference>
<feature type="chain" id="PRO_5037103646" description="SsuA/THI5-like domain-containing protein" evidence="4">
    <location>
        <begin position="28"/>
        <end position="322"/>
    </location>
</feature>
<keyword evidence="3 4" id="KW-0732">Signal</keyword>
<keyword evidence="7" id="KW-1185">Reference proteome</keyword>
<evidence type="ECO:0000256" key="4">
    <source>
        <dbReference type="SAM" id="SignalP"/>
    </source>
</evidence>